<name>A0A1D8PSU3_CANAL</name>
<dbReference type="KEGG" id="cal:CAALFM_CR04790WA"/>
<evidence type="ECO:0000313" key="4">
    <source>
        <dbReference type="EMBL" id="AOW31212.1"/>
    </source>
</evidence>
<dbReference type="eggNOG" id="ENOG502SGGA">
    <property type="taxonomic scope" value="Eukaryota"/>
</dbReference>
<dbReference type="PANTHER" id="PTHR42089">
    <property type="entry name" value="YALI0F09427P"/>
    <property type="match status" value="1"/>
</dbReference>
<dbReference type="VEuPathDB" id="FungiDB:CR_04790W_A"/>
<dbReference type="RefSeq" id="XP_019331086.1">
    <property type="nucleotide sequence ID" value="XM_019475541.1"/>
</dbReference>
<accession>A0A1D8PSU3</accession>
<evidence type="ECO:0000313" key="5">
    <source>
        <dbReference type="Proteomes" id="UP000000559"/>
    </source>
</evidence>
<keyword evidence="1" id="KW-0175">Coiled coil</keyword>
<feature type="coiled-coil region" evidence="1">
    <location>
        <begin position="50"/>
        <end position="77"/>
    </location>
</feature>
<reference evidence="4 5" key="1">
    <citation type="journal article" date="2004" name="Proc. Natl. Acad. Sci. U.S.A.">
        <title>The diploid genome sequence of Candida albicans.</title>
        <authorList>
            <person name="Jones T."/>
            <person name="Federspiel N.A."/>
            <person name="Chibana H."/>
            <person name="Dungan J."/>
            <person name="Kalman S."/>
            <person name="Magee B.B."/>
            <person name="Newport G."/>
            <person name="Thorstenson Y.R."/>
            <person name="Agabian N."/>
            <person name="Magee P.T."/>
            <person name="Davis R.W."/>
            <person name="Scherer S."/>
        </authorList>
    </citation>
    <scope>NUCLEOTIDE SEQUENCE [LARGE SCALE GENOMIC DNA]</scope>
    <source>
        <strain evidence="5">SC5314 / ATCC MYA-2876</strain>
    </source>
</reference>
<evidence type="ECO:0000313" key="3">
    <source>
        <dbReference type="CGD" id="CAL0000196354"/>
    </source>
</evidence>
<evidence type="ECO:0000256" key="1">
    <source>
        <dbReference type="SAM" id="Coils"/>
    </source>
</evidence>
<keyword evidence="5" id="KW-1185">Reference proteome</keyword>
<reference evidence="4 5" key="2">
    <citation type="journal article" date="2007" name="Genome Biol.">
        <title>Assembly of the Candida albicans genome into sixteen supercontigs aligned on the eight chromosomes.</title>
        <authorList>
            <person name="van het Hoog M."/>
            <person name="Rast T.J."/>
            <person name="Martchenko M."/>
            <person name="Grindle S."/>
            <person name="Dignard D."/>
            <person name="Hogues H."/>
            <person name="Cuomo C."/>
            <person name="Berriman M."/>
            <person name="Scherer S."/>
            <person name="Magee B.B."/>
            <person name="Whiteway M."/>
            <person name="Chibana H."/>
            <person name="Nantel A."/>
            <person name="Magee P.T."/>
        </authorList>
    </citation>
    <scope>GENOME REANNOTATION</scope>
    <source>
        <strain evidence="5">SC5314 / ATCC MYA-2876</strain>
    </source>
</reference>
<dbReference type="GO" id="GO:0071469">
    <property type="term" value="P:cellular response to alkaline pH"/>
    <property type="evidence" value="ECO:0000315"/>
    <property type="project" value="CGD"/>
</dbReference>
<dbReference type="Proteomes" id="UP000000559">
    <property type="component" value="Chromosome R"/>
</dbReference>
<dbReference type="EMBL" id="CP017630">
    <property type="protein sequence ID" value="AOW31212.1"/>
    <property type="molecule type" value="Genomic_DNA"/>
</dbReference>
<dbReference type="GO" id="GO:0071285">
    <property type="term" value="P:cellular response to lithium ion"/>
    <property type="evidence" value="ECO:0000315"/>
    <property type="project" value="CGD"/>
</dbReference>
<protein>
    <submittedName>
        <fullName evidence="4">Mvb12p</fullName>
    </submittedName>
</protein>
<feature type="compositionally biased region" description="Basic and acidic residues" evidence="2">
    <location>
        <begin position="113"/>
        <end position="125"/>
    </location>
</feature>
<reference evidence="4 5" key="3">
    <citation type="journal article" date="2013" name="Genome Biol.">
        <title>Assembly of a phased diploid Candida albicans genome facilitates allele-specific measurements and provides a simple model for repeat and indel structure.</title>
        <authorList>
            <person name="Muzzey D."/>
            <person name="Schwartz K."/>
            <person name="Weissman J.S."/>
            <person name="Sherlock G."/>
        </authorList>
    </citation>
    <scope>NUCLEOTIDE SEQUENCE [LARGE SCALE GENOMIC DNA]</scope>
    <source>
        <strain evidence="5">SC5314 / ATCC MYA-2876</strain>
    </source>
</reference>
<sequence>MIDTDKPDPILKQVPLIKNPAFQPPRPITLSNNYNKLIPTLSSTVVPPKLNISDTEIDSWLNEIRSLREQIKNKQTNDNNRQCTKYENWIREQSNKIAPGFNYTVMQPQKSMRNQERKLTTKKEEEEQEEEESDDNNDNDKDNGSGYDEMNELDRIFGTTKLN</sequence>
<dbReference type="InParanoid" id="A0A1D8PSU3"/>
<dbReference type="PANTHER" id="PTHR42089:SF1">
    <property type="entry name" value="YALI0F09427P"/>
    <property type="match status" value="1"/>
</dbReference>
<dbReference type="GeneID" id="30515400"/>
<feature type="region of interest" description="Disordered" evidence="2">
    <location>
        <begin position="100"/>
        <end position="163"/>
    </location>
</feature>
<dbReference type="OrthoDB" id="5344687at2759"/>
<organism evidence="4 5">
    <name type="scientific">Candida albicans (strain SC5314 / ATCC MYA-2876)</name>
    <name type="common">Yeast</name>
    <dbReference type="NCBI Taxonomy" id="237561"/>
    <lineage>
        <taxon>Eukaryota</taxon>
        <taxon>Fungi</taxon>
        <taxon>Dikarya</taxon>
        <taxon>Ascomycota</taxon>
        <taxon>Saccharomycotina</taxon>
        <taxon>Pichiomycetes</taxon>
        <taxon>Debaryomycetaceae</taxon>
        <taxon>Candida/Lodderomyces clade</taxon>
        <taxon>Candida</taxon>
    </lineage>
</organism>
<feature type="compositionally biased region" description="Acidic residues" evidence="2">
    <location>
        <begin position="126"/>
        <end position="137"/>
    </location>
</feature>
<evidence type="ECO:0000256" key="2">
    <source>
        <dbReference type="SAM" id="MobiDB-lite"/>
    </source>
</evidence>
<gene>
    <name evidence="3 4" type="primary">MVB12</name>
    <name evidence="4" type="ordered locus">CAALFM_CR04790WA</name>
    <name evidence="3" type="ordered locus">orf19.6313.2</name>
</gene>
<dbReference type="CGD" id="CAL0000196354">
    <property type="gene designation" value="MVB12"/>
</dbReference>
<dbReference type="GO" id="GO:0036177">
    <property type="term" value="P:filamentous growth of a population of unicellular organisms in response to pH"/>
    <property type="evidence" value="ECO:0000315"/>
    <property type="project" value="CGD"/>
</dbReference>
<dbReference type="STRING" id="237561.A0A1D8PSU3"/>
<dbReference type="GO" id="GO:0030447">
    <property type="term" value="P:filamentous growth"/>
    <property type="evidence" value="ECO:0000315"/>
    <property type="project" value="CGD"/>
</dbReference>
<proteinExistence type="predicted"/>
<dbReference type="OMA" id="QGWISEI"/>
<dbReference type="AlphaFoldDB" id="A0A1D8PSU3"/>